<dbReference type="AlphaFoldDB" id="A0A068S2N2"/>
<dbReference type="Proteomes" id="UP000027586">
    <property type="component" value="Unassembled WGS sequence"/>
</dbReference>
<proteinExistence type="predicted"/>
<dbReference type="EMBL" id="CBTN010000030">
    <property type="protein sequence ID" value="CDH55496.1"/>
    <property type="molecule type" value="Genomic_DNA"/>
</dbReference>
<sequence>MSHYCALLLRIQQSTMVIVGWWRPVTSAGIGVIGHTMLPSMTWYIVLLHLYSSQVEIAGEIDPLYVLPQVTSKAKHRIFYY</sequence>
<organism evidence="1 2">
    <name type="scientific">Lichtheimia corymbifera JMRC:FSU:9682</name>
    <dbReference type="NCBI Taxonomy" id="1263082"/>
    <lineage>
        <taxon>Eukaryota</taxon>
        <taxon>Fungi</taxon>
        <taxon>Fungi incertae sedis</taxon>
        <taxon>Mucoromycota</taxon>
        <taxon>Mucoromycotina</taxon>
        <taxon>Mucoromycetes</taxon>
        <taxon>Mucorales</taxon>
        <taxon>Lichtheimiaceae</taxon>
        <taxon>Lichtheimia</taxon>
    </lineage>
</organism>
<comment type="caution">
    <text evidence="1">The sequence shown here is derived from an EMBL/GenBank/DDBJ whole genome shotgun (WGS) entry which is preliminary data.</text>
</comment>
<keyword evidence="2" id="KW-1185">Reference proteome</keyword>
<gene>
    <name evidence="1" type="ORF">LCOR_06635.1</name>
</gene>
<protein>
    <submittedName>
        <fullName evidence="1">Uncharacterized protein</fullName>
    </submittedName>
</protein>
<evidence type="ECO:0000313" key="2">
    <source>
        <dbReference type="Proteomes" id="UP000027586"/>
    </source>
</evidence>
<dbReference type="VEuPathDB" id="FungiDB:LCOR_06635.1"/>
<reference evidence="1" key="1">
    <citation type="submission" date="2013-08" db="EMBL/GenBank/DDBJ databases">
        <title>Gene expansion shapes genome architecture in the human pathogen Lichtheimia corymbifera: an evolutionary genomics analysis in the ancient terrestrial Mucorales (Mucoromycotina).</title>
        <authorList>
            <person name="Schwartze V.U."/>
            <person name="Winter S."/>
            <person name="Shelest E."/>
            <person name="Marcet-Houben M."/>
            <person name="Horn F."/>
            <person name="Wehner S."/>
            <person name="Hoffmann K."/>
            <person name="Riege K."/>
            <person name="Sammeth M."/>
            <person name="Nowrousian M."/>
            <person name="Valiante V."/>
            <person name="Linde J."/>
            <person name="Jacobsen I.D."/>
            <person name="Marz M."/>
            <person name="Brakhage A.A."/>
            <person name="Gabaldon T."/>
            <person name="Bocker S."/>
            <person name="Voigt K."/>
        </authorList>
    </citation>
    <scope>NUCLEOTIDE SEQUENCE [LARGE SCALE GENOMIC DNA]</scope>
    <source>
        <strain evidence="1">FSU 9682</strain>
    </source>
</reference>
<accession>A0A068S2N2</accession>
<name>A0A068S2N2_9FUNG</name>
<evidence type="ECO:0000313" key="1">
    <source>
        <dbReference type="EMBL" id="CDH55496.1"/>
    </source>
</evidence>